<dbReference type="Proteomes" id="UP001556367">
    <property type="component" value="Unassembled WGS sequence"/>
</dbReference>
<evidence type="ECO:0000259" key="3">
    <source>
        <dbReference type="PROSITE" id="PS50893"/>
    </source>
</evidence>
<dbReference type="CDD" id="cd03244">
    <property type="entry name" value="ABCC_MRP_domain2"/>
    <property type="match status" value="1"/>
</dbReference>
<dbReference type="PANTHER" id="PTHR24223:SF356">
    <property type="entry name" value="ATP-BINDING CASSETTE TRANSPORTER ABC4"/>
    <property type="match status" value="1"/>
</dbReference>
<feature type="domain" description="ABC transporter" evidence="3">
    <location>
        <begin position="23"/>
        <end position="270"/>
    </location>
</feature>
<dbReference type="SMART" id="SM00382">
    <property type="entry name" value="AAA"/>
    <property type="match status" value="1"/>
</dbReference>
<dbReference type="InterPro" id="IPR027417">
    <property type="entry name" value="P-loop_NTPase"/>
</dbReference>
<keyword evidence="2" id="KW-0067">ATP-binding</keyword>
<dbReference type="InterPro" id="IPR050173">
    <property type="entry name" value="ABC_transporter_C-like"/>
</dbReference>
<name>A0ABR3JZR0_9AGAR</name>
<comment type="caution">
    <text evidence="4">The sequence shown here is derived from an EMBL/GenBank/DDBJ whole genome shotgun (WGS) entry which is preliminary data.</text>
</comment>
<dbReference type="EMBL" id="JASNQZ010000001">
    <property type="protein sequence ID" value="KAL0960613.1"/>
    <property type="molecule type" value="Genomic_DNA"/>
</dbReference>
<keyword evidence="5" id="KW-1185">Reference proteome</keyword>
<dbReference type="InterPro" id="IPR003593">
    <property type="entry name" value="AAA+_ATPase"/>
</dbReference>
<evidence type="ECO:0000313" key="5">
    <source>
        <dbReference type="Proteomes" id="UP001556367"/>
    </source>
</evidence>
<evidence type="ECO:0000313" key="4">
    <source>
        <dbReference type="EMBL" id="KAL0960613.1"/>
    </source>
</evidence>
<evidence type="ECO:0000256" key="1">
    <source>
        <dbReference type="ARBA" id="ARBA00022741"/>
    </source>
</evidence>
<sequence length="293" mass="31934">MRIEQEPSSDLRPPAYWPTTGNLVVDGLSARYTMDGPTILKNISFRIKSGEHISVVGRTGSGKSSLVLSLLRCIPTEGEVFYDGVSTSKIALDSLRSNITIIPQVPDLLSGTLRQNLDPFSAYDDATLNDALRSAGLFSLQEEPSTSFGAADEGENIPRLALDTVLTNAGGNLSVGQRQIIALARAMLTKDKLLILDEATSAIDHKTDALIQANLRTEFADTTVIAIAHRLKTIIDFDKVMVLEEGQIVEFDTPESLLQKSEGKLRALVDESPDRALLFAMVERRGKFTTEDT</sequence>
<dbReference type="Gene3D" id="3.40.50.300">
    <property type="entry name" value="P-loop containing nucleotide triphosphate hydrolases"/>
    <property type="match status" value="1"/>
</dbReference>
<dbReference type="SUPFAM" id="SSF52540">
    <property type="entry name" value="P-loop containing nucleoside triphosphate hydrolases"/>
    <property type="match status" value="1"/>
</dbReference>
<organism evidence="4 5">
    <name type="scientific">Hohenbuehelia grisea</name>
    <dbReference type="NCBI Taxonomy" id="104357"/>
    <lineage>
        <taxon>Eukaryota</taxon>
        <taxon>Fungi</taxon>
        <taxon>Dikarya</taxon>
        <taxon>Basidiomycota</taxon>
        <taxon>Agaricomycotina</taxon>
        <taxon>Agaricomycetes</taxon>
        <taxon>Agaricomycetidae</taxon>
        <taxon>Agaricales</taxon>
        <taxon>Pleurotineae</taxon>
        <taxon>Pleurotaceae</taxon>
        <taxon>Hohenbuehelia</taxon>
    </lineage>
</organism>
<accession>A0ABR3JZR0</accession>
<evidence type="ECO:0000256" key="2">
    <source>
        <dbReference type="ARBA" id="ARBA00022840"/>
    </source>
</evidence>
<gene>
    <name evidence="4" type="ORF">HGRIS_005645</name>
</gene>
<protein>
    <recommendedName>
        <fullName evidence="3">ABC transporter domain-containing protein</fullName>
    </recommendedName>
</protein>
<dbReference type="Pfam" id="PF00005">
    <property type="entry name" value="ABC_tran"/>
    <property type="match status" value="1"/>
</dbReference>
<proteinExistence type="predicted"/>
<keyword evidence="1" id="KW-0547">Nucleotide-binding</keyword>
<dbReference type="InterPro" id="IPR003439">
    <property type="entry name" value="ABC_transporter-like_ATP-bd"/>
</dbReference>
<dbReference type="PANTHER" id="PTHR24223">
    <property type="entry name" value="ATP-BINDING CASSETTE SUB-FAMILY C"/>
    <property type="match status" value="1"/>
</dbReference>
<dbReference type="PROSITE" id="PS50893">
    <property type="entry name" value="ABC_TRANSPORTER_2"/>
    <property type="match status" value="1"/>
</dbReference>
<reference evidence="5" key="1">
    <citation type="submission" date="2024-06" db="EMBL/GenBank/DDBJ databases">
        <title>Multi-omics analyses provide insights into the biosynthesis of the anticancer antibiotic pleurotin in Hohenbuehelia grisea.</title>
        <authorList>
            <person name="Weaver J.A."/>
            <person name="Alberti F."/>
        </authorList>
    </citation>
    <scope>NUCLEOTIDE SEQUENCE [LARGE SCALE GENOMIC DNA]</scope>
    <source>
        <strain evidence="5">T-177</strain>
    </source>
</reference>